<dbReference type="EMBL" id="BEXA01000004">
    <property type="protein sequence ID" value="GAY73838.1"/>
    <property type="molecule type" value="Genomic_DNA"/>
</dbReference>
<dbReference type="InterPro" id="IPR051604">
    <property type="entry name" value="Ergot_Alk_Oxidoreductase"/>
</dbReference>
<dbReference type="SUPFAM" id="SSF51735">
    <property type="entry name" value="NAD(P)-binding Rossmann-fold domains"/>
    <property type="match status" value="1"/>
</dbReference>
<proteinExistence type="predicted"/>
<dbReference type="Proteomes" id="UP000286974">
    <property type="component" value="Unassembled WGS sequence"/>
</dbReference>
<keyword evidence="2" id="KW-1185">Reference proteome</keyword>
<dbReference type="AlphaFoldDB" id="A0A401FNJ6"/>
<organism evidence="1 2">
    <name type="scientific">Lentilactobacillus kosonis</name>
    <dbReference type="NCBI Taxonomy" id="2810561"/>
    <lineage>
        <taxon>Bacteria</taxon>
        <taxon>Bacillati</taxon>
        <taxon>Bacillota</taxon>
        <taxon>Bacilli</taxon>
        <taxon>Lactobacillales</taxon>
        <taxon>Lactobacillaceae</taxon>
        <taxon>Lentilactobacillus</taxon>
    </lineage>
</organism>
<dbReference type="Gene3D" id="3.40.50.720">
    <property type="entry name" value="NAD(P)-binding Rossmann-like Domain"/>
    <property type="match status" value="1"/>
</dbReference>
<protein>
    <submittedName>
        <fullName evidence="1">Predicted nucleoside-diphosphate-sugar epimerase</fullName>
    </submittedName>
</protein>
<dbReference type="PANTHER" id="PTHR43162">
    <property type="match status" value="1"/>
</dbReference>
<dbReference type="PANTHER" id="PTHR43162:SF1">
    <property type="entry name" value="PRESTALK A DIFFERENTIATION PROTEIN A"/>
    <property type="match status" value="1"/>
</dbReference>
<accession>A0A401FNJ6</accession>
<dbReference type="InterPro" id="IPR036291">
    <property type="entry name" value="NAD(P)-bd_dom_sf"/>
</dbReference>
<evidence type="ECO:0000313" key="2">
    <source>
        <dbReference type="Proteomes" id="UP000286974"/>
    </source>
</evidence>
<comment type="caution">
    <text evidence="1">The sequence shown here is derived from an EMBL/GenBank/DDBJ whole genome shotgun (WGS) entry which is preliminary data.</text>
</comment>
<sequence length="146" mass="16806">MDTTHLDDIRDNHDLFIPAGHAKTSFIDTRDIGEVAAISLTDSQYLGQKLDITGPVALTYDEIANDMTDILGTKITYSKPSLWKFRRTMLKRELPKDFVNVMVMLYLITQMGNSKQVTDTVENVLKRSPRTVREYIRDYRNSFVND</sequence>
<gene>
    <name evidence="1" type="ORF">NBRC111893_1984</name>
</gene>
<reference evidence="1 2" key="1">
    <citation type="submission" date="2017-11" db="EMBL/GenBank/DDBJ databases">
        <title>Draft Genome Sequence of Lactobacillus curieae NBRC 111893 isolated from Koso, a Japanese sugar-Vegetable Fermented Beverage.</title>
        <authorList>
            <person name="Chiou T.Y."/>
            <person name="Oshima K."/>
            <person name="Suda W."/>
            <person name="Hattori M."/>
            <person name="Takahashi T."/>
        </authorList>
    </citation>
    <scope>NUCLEOTIDE SEQUENCE [LARGE SCALE GENOMIC DNA]</scope>
    <source>
        <strain evidence="1 2">NBRC111893</strain>
    </source>
</reference>
<name>A0A401FNJ6_9LACO</name>
<evidence type="ECO:0000313" key="1">
    <source>
        <dbReference type="EMBL" id="GAY73838.1"/>
    </source>
</evidence>